<protein>
    <submittedName>
        <fullName evidence="2">Uncharacterized protein</fullName>
    </submittedName>
</protein>
<keyword evidence="1" id="KW-1133">Transmembrane helix</keyword>
<feature type="transmembrane region" description="Helical" evidence="1">
    <location>
        <begin position="12"/>
        <end position="31"/>
    </location>
</feature>
<proteinExistence type="predicted"/>
<dbReference type="EMBL" id="JAUSUY010000003">
    <property type="protein sequence ID" value="MDT3425406.1"/>
    <property type="molecule type" value="Genomic_DNA"/>
</dbReference>
<evidence type="ECO:0000313" key="3">
    <source>
        <dbReference type="Proteomes" id="UP001248709"/>
    </source>
</evidence>
<keyword evidence="1" id="KW-0812">Transmembrane</keyword>
<dbReference type="Proteomes" id="UP001248709">
    <property type="component" value="Unassembled WGS sequence"/>
</dbReference>
<name>A0ABU3H3V4_9BACL</name>
<comment type="caution">
    <text evidence="2">The sequence shown here is derived from an EMBL/GenBank/DDBJ whole genome shotgun (WGS) entry which is preliminary data.</text>
</comment>
<evidence type="ECO:0000256" key="1">
    <source>
        <dbReference type="SAM" id="Phobius"/>
    </source>
</evidence>
<gene>
    <name evidence="2" type="ORF">J2Z22_000922</name>
</gene>
<keyword evidence="1" id="KW-0472">Membrane</keyword>
<reference evidence="2 3" key="1">
    <citation type="submission" date="2023-07" db="EMBL/GenBank/DDBJ databases">
        <title>Genomic Encyclopedia of Type Strains, Phase IV (KMG-IV): sequencing the most valuable type-strain genomes for metagenomic binning, comparative biology and taxonomic classification.</title>
        <authorList>
            <person name="Goeker M."/>
        </authorList>
    </citation>
    <scope>NUCLEOTIDE SEQUENCE [LARGE SCALE GENOMIC DNA]</scope>
    <source>
        <strain evidence="2 3">T98</strain>
    </source>
</reference>
<accession>A0ABU3H3V4</accession>
<evidence type="ECO:0000313" key="2">
    <source>
        <dbReference type="EMBL" id="MDT3425406.1"/>
    </source>
</evidence>
<organism evidence="2 3">
    <name type="scientific">Paenibacillus forsythiae</name>
    <dbReference type="NCBI Taxonomy" id="365616"/>
    <lineage>
        <taxon>Bacteria</taxon>
        <taxon>Bacillati</taxon>
        <taxon>Bacillota</taxon>
        <taxon>Bacilli</taxon>
        <taxon>Bacillales</taxon>
        <taxon>Paenibacillaceae</taxon>
        <taxon>Paenibacillus</taxon>
    </lineage>
</organism>
<keyword evidence="3" id="KW-1185">Reference proteome</keyword>
<sequence length="34" mass="3986">MWVLLKDMSDESVLLFLLADLAYLTVMILCLRQK</sequence>